<dbReference type="PANTHER" id="PTHR23279:SF36">
    <property type="entry name" value="DEFECTIVE PROBOSCIS EXTENSION RESPONSE 9, ISOFORM A"/>
    <property type="match status" value="1"/>
</dbReference>
<name>A0A8X6IN14_9ARAC</name>
<dbReference type="GO" id="GO:0050808">
    <property type="term" value="P:synapse organization"/>
    <property type="evidence" value="ECO:0007669"/>
    <property type="project" value="TreeGrafter"/>
</dbReference>
<dbReference type="Gene3D" id="2.60.40.10">
    <property type="entry name" value="Immunoglobulins"/>
    <property type="match status" value="1"/>
</dbReference>
<protein>
    <recommendedName>
        <fullName evidence="1">SCAN domain-containing protein</fullName>
    </recommendedName>
</protein>
<gene>
    <name evidence="2" type="primary">NCL1_55079</name>
    <name evidence="2" type="ORF">TNIN_272701</name>
</gene>
<comment type="caution">
    <text evidence="2">The sequence shown here is derived from an EMBL/GenBank/DDBJ whole genome shotgun (WGS) entry which is preliminary data.</text>
</comment>
<dbReference type="Pfam" id="PF23663">
    <property type="entry name" value="Znf_SCAND3"/>
    <property type="match status" value="1"/>
</dbReference>
<dbReference type="SUPFAM" id="SSF48726">
    <property type="entry name" value="Immunoglobulin"/>
    <property type="match status" value="1"/>
</dbReference>
<keyword evidence="3" id="KW-1185">Reference proteome</keyword>
<dbReference type="InterPro" id="IPR037448">
    <property type="entry name" value="Zig-8"/>
</dbReference>
<proteinExistence type="predicted"/>
<evidence type="ECO:0000313" key="3">
    <source>
        <dbReference type="Proteomes" id="UP000886998"/>
    </source>
</evidence>
<dbReference type="AlphaFoldDB" id="A0A8X6IN14"/>
<dbReference type="InterPro" id="IPR013783">
    <property type="entry name" value="Ig-like_fold"/>
</dbReference>
<dbReference type="InterPro" id="IPR036179">
    <property type="entry name" value="Ig-like_dom_sf"/>
</dbReference>
<dbReference type="EMBL" id="BMAV01026583">
    <property type="protein sequence ID" value="GFS51749.1"/>
    <property type="molecule type" value="Genomic_DNA"/>
</dbReference>
<accession>A0A8X6IN14</accession>
<evidence type="ECO:0000259" key="1">
    <source>
        <dbReference type="Pfam" id="PF23663"/>
    </source>
</evidence>
<dbReference type="GO" id="GO:0032589">
    <property type="term" value="C:neuron projection membrane"/>
    <property type="evidence" value="ECO:0007669"/>
    <property type="project" value="TreeGrafter"/>
</dbReference>
<dbReference type="PANTHER" id="PTHR23279">
    <property type="entry name" value="DEFECTIVE PROBOSCIS EXTENSION RESPONSE DPR -RELATED"/>
    <property type="match status" value="1"/>
</dbReference>
<organism evidence="2 3">
    <name type="scientific">Trichonephila inaurata madagascariensis</name>
    <dbReference type="NCBI Taxonomy" id="2747483"/>
    <lineage>
        <taxon>Eukaryota</taxon>
        <taxon>Metazoa</taxon>
        <taxon>Ecdysozoa</taxon>
        <taxon>Arthropoda</taxon>
        <taxon>Chelicerata</taxon>
        <taxon>Arachnida</taxon>
        <taxon>Araneae</taxon>
        <taxon>Araneomorphae</taxon>
        <taxon>Entelegynae</taxon>
        <taxon>Araneoidea</taxon>
        <taxon>Nephilidae</taxon>
        <taxon>Trichonephila</taxon>
        <taxon>Trichonephila inaurata</taxon>
    </lineage>
</organism>
<dbReference type="OrthoDB" id="190835at2759"/>
<dbReference type="InterPro" id="IPR057560">
    <property type="entry name" value="Znf_SCAND3"/>
</dbReference>
<reference evidence="2" key="1">
    <citation type="submission" date="2020-08" db="EMBL/GenBank/DDBJ databases">
        <title>Multicomponent nature underlies the extraordinary mechanical properties of spider dragline silk.</title>
        <authorList>
            <person name="Kono N."/>
            <person name="Nakamura H."/>
            <person name="Mori M."/>
            <person name="Yoshida Y."/>
            <person name="Ohtoshi R."/>
            <person name="Malay A.D."/>
            <person name="Moran D.A.P."/>
            <person name="Tomita M."/>
            <person name="Numata K."/>
            <person name="Arakawa K."/>
        </authorList>
    </citation>
    <scope>NUCLEOTIDE SEQUENCE</scope>
</reference>
<evidence type="ECO:0000313" key="2">
    <source>
        <dbReference type="EMBL" id="GFS51749.1"/>
    </source>
</evidence>
<sequence length="308" mass="34407">MQGRGKILDVMLVSFLECGEECLLRPTFSSNLPSFSFKSLIILYTFMTRHVSWVRKKDLHILTVGKCLYTTDQRFTSIHLENSDDWNLEIRDSRKKDSGIYECQVSTEPKMSLGIQLNIIVPELLDYNASTSKDLPALELIDYSASASKDQLVPEFIKYTASISYDLSMDKLTNNNTLVSYDLPEADLPTKKALNLEDLQKIKSFSLSTTGQLETVNNSTSSPASTVKTSVVLLASEWKAAVNNSTACCVLCGIESTGAHSYNICKNQMPAICGNTVGEEGYVDRKLYAIYAKKKRTLNIKEKMLQNT</sequence>
<dbReference type="Proteomes" id="UP000886998">
    <property type="component" value="Unassembled WGS sequence"/>
</dbReference>
<feature type="domain" description="SCAN" evidence="1">
    <location>
        <begin position="257"/>
        <end position="295"/>
    </location>
</feature>